<accession>A0A1I3DGX9</accession>
<evidence type="ECO:0000313" key="3">
    <source>
        <dbReference type="Proteomes" id="UP000198931"/>
    </source>
</evidence>
<name>A0A1I3DGX9_9FLAO</name>
<protein>
    <submittedName>
        <fullName evidence="2">ParE toxin of type II toxin-antitoxin system, parDE</fullName>
    </submittedName>
</protein>
<dbReference type="RefSeq" id="WP_090078528.1">
    <property type="nucleotide sequence ID" value="NZ_FOQT01000001.1"/>
</dbReference>
<dbReference type="EMBL" id="FOQT01000001">
    <property type="protein sequence ID" value="SFH85839.1"/>
    <property type="molecule type" value="Genomic_DNA"/>
</dbReference>
<dbReference type="InterPro" id="IPR007712">
    <property type="entry name" value="RelE/ParE_toxin"/>
</dbReference>
<organism evidence="2 3">
    <name type="scientific">Halpernia frigidisoli</name>
    <dbReference type="NCBI Taxonomy" id="1125876"/>
    <lineage>
        <taxon>Bacteria</taxon>
        <taxon>Pseudomonadati</taxon>
        <taxon>Bacteroidota</taxon>
        <taxon>Flavobacteriia</taxon>
        <taxon>Flavobacteriales</taxon>
        <taxon>Weeksellaceae</taxon>
        <taxon>Chryseobacterium group</taxon>
        <taxon>Halpernia</taxon>
    </lineage>
</organism>
<sequence length="99" mass="12042">MAFSINYTQQARRDIFKGIDFYEREASKKIAELFYQSVLNAEKTLKNVDYFEKIYKDFHRLPLKNFPYILIYKIDNKTNSVKIYRVFQTSQDFSKYPEK</sequence>
<dbReference type="InterPro" id="IPR035093">
    <property type="entry name" value="RelE/ParE_toxin_dom_sf"/>
</dbReference>
<dbReference type="OrthoDB" id="595476at2"/>
<reference evidence="2 3" key="1">
    <citation type="submission" date="2016-10" db="EMBL/GenBank/DDBJ databases">
        <authorList>
            <person name="de Groot N.N."/>
        </authorList>
    </citation>
    <scope>NUCLEOTIDE SEQUENCE [LARGE SCALE GENOMIC DNA]</scope>
    <source>
        <strain evidence="2 3">DSM 26000</strain>
    </source>
</reference>
<dbReference type="Pfam" id="PF05016">
    <property type="entry name" value="ParE_toxin"/>
    <property type="match status" value="1"/>
</dbReference>
<evidence type="ECO:0000256" key="1">
    <source>
        <dbReference type="ARBA" id="ARBA00022649"/>
    </source>
</evidence>
<dbReference type="Proteomes" id="UP000198931">
    <property type="component" value="Unassembled WGS sequence"/>
</dbReference>
<keyword evidence="1" id="KW-1277">Toxin-antitoxin system</keyword>
<keyword evidence="3" id="KW-1185">Reference proteome</keyword>
<proteinExistence type="predicted"/>
<dbReference type="Gene3D" id="3.30.2310.20">
    <property type="entry name" value="RelE-like"/>
    <property type="match status" value="1"/>
</dbReference>
<dbReference type="STRING" id="1125876.SAMN05443292_0449"/>
<gene>
    <name evidence="2" type="ORF">SAMN05443292_0449</name>
</gene>
<dbReference type="AlphaFoldDB" id="A0A1I3DGX9"/>
<evidence type="ECO:0000313" key="2">
    <source>
        <dbReference type="EMBL" id="SFH85839.1"/>
    </source>
</evidence>